<dbReference type="SUPFAM" id="SSF52540">
    <property type="entry name" value="P-loop containing nucleoside triphosphate hydrolases"/>
    <property type="match status" value="1"/>
</dbReference>
<evidence type="ECO:0000256" key="4">
    <source>
        <dbReference type="SAM" id="MobiDB-lite"/>
    </source>
</evidence>
<dbReference type="Pfam" id="PF13401">
    <property type="entry name" value="AAA_22"/>
    <property type="match status" value="1"/>
</dbReference>
<feature type="compositionally biased region" description="Low complexity" evidence="4">
    <location>
        <begin position="11"/>
        <end position="22"/>
    </location>
</feature>
<evidence type="ECO:0000259" key="5">
    <source>
        <dbReference type="Pfam" id="PF13401"/>
    </source>
</evidence>
<keyword evidence="3 6" id="KW-0067">ATP-binding</keyword>
<dbReference type="InterPro" id="IPR049945">
    <property type="entry name" value="AAA_22"/>
</dbReference>
<dbReference type="InterPro" id="IPR027417">
    <property type="entry name" value="P-loop_NTPase"/>
</dbReference>
<organism evidence="6 7">
    <name type="scientific">Haloarcula onubensis</name>
    <dbReference type="NCBI Taxonomy" id="2950539"/>
    <lineage>
        <taxon>Archaea</taxon>
        <taxon>Methanobacteriati</taxon>
        <taxon>Methanobacteriota</taxon>
        <taxon>Stenosarchaea group</taxon>
        <taxon>Halobacteria</taxon>
        <taxon>Halobacteriales</taxon>
        <taxon>Haloarculaceae</taxon>
        <taxon>Haloarcula</taxon>
    </lineage>
</organism>
<feature type="region of interest" description="Disordered" evidence="4">
    <location>
        <begin position="1"/>
        <end position="22"/>
    </location>
</feature>
<proteinExistence type="predicted"/>
<evidence type="ECO:0000256" key="2">
    <source>
        <dbReference type="ARBA" id="ARBA00022741"/>
    </source>
</evidence>
<comment type="caution">
    <text evidence="6">The sequence shown here is derived from an EMBL/GenBank/DDBJ whole genome shotgun (WGS) entry which is preliminary data.</text>
</comment>
<keyword evidence="7" id="KW-1185">Reference proteome</keyword>
<dbReference type="PANTHER" id="PTHR35894:SF1">
    <property type="entry name" value="PHOSPHORIBULOKINASE _ URIDINE KINASE FAMILY"/>
    <property type="match status" value="1"/>
</dbReference>
<keyword evidence="1" id="KW-0235">DNA replication</keyword>
<evidence type="ECO:0000313" key="7">
    <source>
        <dbReference type="Proteomes" id="UP001268864"/>
    </source>
</evidence>
<dbReference type="EMBL" id="JAMQOS010000003">
    <property type="protein sequence ID" value="MDS0282813.1"/>
    <property type="molecule type" value="Genomic_DNA"/>
</dbReference>
<dbReference type="Proteomes" id="UP001268864">
    <property type="component" value="Unassembled WGS sequence"/>
</dbReference>
<protein>
    <submittedName>
        <fullName evidence="6">ATP-binding protein</fullName>
    </submittedName>
</protein>
<dbReference type="GO" id="GO:0005524">
    <property type="term" value="F:ATP binding"/>
    <property type="evidence" value="ECO:0007669"/>
    <property type="project" value="UniProtKB-KW"/>
</dbReference>
<reference evidence="6 7" key="1">
    <citation type="submission" date="2022-06" db="EMBL/GenBank/DDBJ databases">
        <title>Halomicroarcula sp. a new haloarchaeum isolate from saline soil.</title>
        <authorList>
            <person name="Strakova D."/>
            <person name="Galisteo C."/>
            <person name="Sanchez-Porro C."/>
            <person name="Ventosa A."/>
        </authorList>
    </citation>
    <scope>NUCLEOTIDE SEQUENCE [LARGE SCALE GENOMIC DNA]</scope>
    <source>
        <strain evidence="6 7">S3CR25-11</strain>
    </source>
</reference>
<dbReference type="Gene3D" id="3.40.50.300">
    <property type="entry name" value="P-loop containing nucleotide triphosphate hydrolases"/>
    <property type="match status" value="1"/>
</dbReference>
<name>A0ABU2FPX3_9EURY</name>
<evidence type="ECO:0000313" key="6">
    <source>
        <dbReference type="EMBL" id="MDS0282813.1"/>
    </source>
</evidence>
<feature type="domain" description="ORC1/DEAH AAA+ ATPase" evidence="5">
    <location>
        <begin position="109"/>
        <end position="241"/>
    </location>
</feature>
<keyword evidence="2" id="KW-0547">Nucleotide-binding</keyword>
<dbReference type="InterPro" id="IPR052026">
    <property type="entry name" value="ExeA_AAA_ATPase_DNA-bind"/>
</dbReference>
<dbReference type="PANTHER" id="PTHR35894">
    <property type="entry name" value="GENERAL SECRETION PATHWAY PROTEIN A-RELATED"/>
    <property type="match status" value="1"/>
</dbReference>
<accession>A0ABU2FPX3</accession>
<evidence type="ECO:0000256" key="3">
    <source>
        <dbReference type="ARBA" id="ARBA00022840"/>
    </source>
</evidence>
<evidence type="ECO:0000256" key="1">
    <source>
        <dbReference type="ARBA" id="ARBA00022705"/>
    </source>
</evidence>
<sequence length="354" mass="39914">MSEDTDGQGGTTETESGQTVTEVMDRLEQLRAEEAERSATTDEGVLLDQLAEVESRLLAFGEGLGGDPEDVTDLPFTEEAGLDHMPEPLYVRHDTEMLNQVTSWLLQDQHIGLVSPYGTGKSAFREIVLRDLSKHDDFVVTHLDNPRESTARSLFRTILEAAYAGGYSIDLGRYSQVRNGVPWATAEVKNAVHEVVGRVREDGKTLLLVVDEIEVLTADLLSPLQVAGDAGVRLFLTGTPEGKRRVAEIRGTLDSRLRYYEYIDPFSPDDIAEYVARSLAYFRDEPYTGQAPDLFTREAIEDIHERTEGNPREVRIECRELFTRAAFVWYRTGQDIDRIKITPELRHRRFGMGY</sequence>
<gene>
    <name evidence="6" type="ORF">NDI86_11815</name>
</gene>